<accession>A0A7D3QVF2</accession>
<name>A0A7D3QVF2_9VIRU</name>
<reference evidence="1" key="1">
    <citation type="submission" date="2020-04" db="EMBL/GenBank/DDBJ databases">
        <title>Advantages and limits of metagenomic assembly and binning of a giant virus.</title>
        <authorList>
            <person name="Schulz F."/>
            <person name="Andreani J."/>
            <person name="Francis R."/>
            <person name="Boudjemaa H."/>
            <person name="Bou Khalil J.Y."/>
            <person name="Lee J."/>
            <person name="La Scola B."/>
            <person name="Woyke T."/>
        </authorList>
    </citation>
    <scope>NUCLEOTIDE SEQUENCE</scope>
    <source>
        <strain evidence="1">FV2/VV64</strain>
    </source>
</reference>
<gene>
    <name evidence="1" type="ORF">Fadolivirus_2_1</name>
</gene>
<dbReference type="EMBL" id="MT418681">
    <property type="protein sequence ID" value="QKF94887.1"/>
    <property type="molecule type" value="Genomic_DNA"/>
</dbReference>
<protein>
    <submittedName>
        <fullName evidence="1">Uncharacterized protein</fullName>
    </submittedName>
</protein>
<evidence type="ECO:0000313" key="1">
    <source>
        <dbReference type="EMBL" id="QKF94887.1"/>
    </source>
</evidence>
<proteinExistence type="predicted"/>
<sequence>MSLKQEILLYKETIQEIIKENLDKLKYYTLMTDISQLKTEYFIKYIKKDEMNRVYYGGKVDSIEKKDNGDHLIIFKTNNNFKWNLLLSKVFIFYRTKPMTEIRKEEYKKWKENMQKNDPEKYEEWKKAKKQKEDIRKLDPKLYKELYVHIKTSKKKT</sequence>
<organism evidence="1">
    <name type="scientific">Fadolivirus 2</name>
    <dbReference type="NCBI Taxonomy" id="2740747"/>
    <lineage>
        <taxon>Viruses</taxon>
        <taxon>Varidnaviria</taxon>
        <taxon>Bamfordvirae</taxon>
        <taxon>Nucleocytoviricota</taxon>
        <taxon>Megaviricetes</taxon>
        <taxon>Imitervirales</taxon>
        <taxon>Mimiviridae</taxon>
        <taxon>Klosneuvirinae</taxon>
        <taxon>Fadolivirus</taxon>
    </lineage>
</organism>